<name>A0A7M5V3K5_9CNID</name>
<organism evidence="8 9">
    <name type="scientific">Clytia hemisphaerica</name>
    <dbReference type="NCBI Taxonomy" id="252671"/>
    <lineage>
        <taxon>Eukaryota</taxon>
        <taxon>Metazoa</taxon>
        <taxon>Cnidaria</taxon>
        <taxon>Hydrozoa</taxon>
        <taxon>Hydroidolina</taxon>
        <taxon>Leptothecata</taxon>
        <taxon>Obeliida</taxon>
        <taxon>Clytiidae</taxon>
        <taxon>Clytia</taxon>
    </lineage>
</organism>
<keyword evidence="3" id="KW-0677">Repeat</keyword>
<evidence type="ECO:0000313" key="9">
    <source>
        <dbReference type="Proteomes" id="UP000594262"/>
    </source>
</evidence>
<feature type="compositionally biased region" description="Low complexity" evidence="6">
    <location>
        <begin position="852"/>
        <end position="865"/>
    </location>
</feature>
<feature type="region of interest" description="Disordered" evidence="6">
    <location>
        <begin position="322"/>
        <end position="436"/>
    </location>
</feature>
<dbReference type="PANTHER" id="PTHR45984:SF1">
    <property type="entry name" value="SPAG1 AXONEMAL DYNEIN ASSEMBLY FACTOR"/>
    <property type="match status" value="1"/>
</dbReference>
<feature type="region of interest" description="Disordered" evidence="6">
    <location>
        <begin position="589"/>
        <end position="673"/>
    </location>
</feature>
<dbReference type="SMART" id="SM00028">
    <property type="entry name" value="TPR"/>
    <property type="match status" value="9"/>
</dbReference>
<dbReference type="InterPro" id="IPR019734">
    <property type="entry name" value="TPR_rpt"/>
</dbReference>
<dbReference type="RefSeq" id="XP_066933706.1">
    <property type="nucleotide sequence ID" value="XM_067077605.1"/>
</dbReference>
<dbReference type="Pfam" id="PF13432">
    <property type="entry name" value="TPR_16"/>
    <property type="match status" value="1"/>
</dbReference>
<feature type="compositionally biased region" description="Polar residues" evidence="6">
    <location>
        <begin position="76"/>
        <end position="87"/>
    </location>
</feature>
<keyword evidence="2" id="KW-0963">Cytoplasm</keyword>
<dbReference type="GO" id="GO:0005739">
    <property type="term" value="C:mitochondrion"/>
    <property type="evidence" value="ECO:0007669"/>
    <property type="project" value="TreeGrafter"/>
</dbReference>
<accession>A0A7M5V3K5</accession>
<evidence type="ECO:0000256" key="5">
    <source>
        <dbReference type="PROSITE-ProRule" id="PRU00339"/>
    </source>
</evidence>
<sequence length="999" mass="112535">MFGVCKIDQSIPIEHLDYKFIGSCKDVELLQKLVKILRSGEEGIYPDLTHFAEEQLRKFSPKNPLLEKVNPEKSTSELGNEEQQNIVNDLKGFTKDTKTLQNGNKDNLPPVRNSKTLNVDADKENKPEVNKKSDNKRVTPRSYDEWSKLDKEIENSTNEDDIASSKGAKAKMNDTGKGSLKPDEMIGKLNTKDLTIEELAEQAEKEKNKGNEAFRSGDYKEALVYYNRSIELSPAPAVHNNRAMAYIKLEEYEKAIIDCNCVLKDESNNIKAFLRRGLAYQALKKLDLALKDFTMVVEIEPKNKRGKELYESVYKDLEKQKDSGAKKKGGGKRLVVEEIDSTQDEGDSKTTEPMKKSPGNRIVIEEVDSVSAPVQEVSQGPIKPAEEAPETVEVKEQQQIQEPTLESTASTGGIETQDNIMNPPSSEGTTPAPPPPVVYKELPQDALKWKNEGNDLYKNGQYQEAYQKYTFAIQILMDDVTGYKTALSSLFNNRAICQLKSGNCSECIKDCTKSLKYLANIKAIQRRATAYETLEKYKDAYADFQIVYSRTRDPKVSQAMSRISNHLKSDYGRDWHDKLPARDALDWNDAPASAITSPPVKSSVQEEENTKQASTVEDQSPALVKQANNNIASQTKPAVAKEEKKPEIKPVEVKHKVIDQKPGEKPQPKQEKTIQEQFVETKEKGNSFVKQAKYSEAIPFYTQCISLLPSEVPSYTNRALCYLKVKEAKPLKAVEDCTQALKLQPGNIKALFRRAQGYRMLKKYKEALGDLASILKEEPKNKAAQKDMDECKDLYRTELREMQSKAQQSSSSTKKSGKKMKIEEVTSDTLASNKPPTKQSTKNKTCPLAKGSTTPSSTSKSSTTNSNKKINAVEFMQMWNGIKSGKSSEYAEILRQIEPTKLPELLSNKLDGKILENFVWAISDHFTSKENYKYGMTLLKSMHRVQRFSTMLMFLGTQEKTLLKSSMDTLESRAKQDGCEKTVFNEISQLRSQYRCSPL</sequence>
<dbReference type="Gene3D" id="1.25.40.10">
    <property type="entry name" value="Tetratricopeptide repeat domain"/>
    <property type="match status" value="3"/>
</dbReference>
<evidence type="ECO:0000259" key="7">
    <source>
        <dbReference type="Pfam" id="PF13877"/>
    </source>
</evidence>
<dbReference type="GO" id="GO:0006626">
    <property type="term" value="P:protein targeting to mitochondrion"/>
    <property type="evidence" value="ECO:0007669"/>
    <property type="project" value="TreeGrafter"/>
</dbReference>
<feature type="compositionally biased region" description="Polar residues" evidence="6">
    <location>
        <begin position="397"/>
        <end position="429"/>
    </location>
</feature>
<feature type="repeat" description="TPR" evidence="5">
    <location>
        <begin position="203"/>
        <end position="236"/>
    </location>
</feature>
<proteinExistence type="predicted"/>
<dbReference type="GO" id="GO:0031072">
    <property type="term" value="F:heat shock protein binding"/>
    <property type="evidence" value="ECO:0007669"/>
    <property type="project" value="TreeGrafter"/>
</dbReference>
<reference evidence="8" key="1">
    <citation type="submission" date="2021-01" db="UniProtKB">
        <authorList>
            <consortium name="EnsemblMetazoa"/>
        </authorList>
    </citation>
    <scope>IDENTIFICATION</scope>
</reference>
<feature type="compositionally biased region" description="Polar residues" evidence="6">
    <location>
        <begin position="626"/>
        <end position="635"/>
    </location>
</feature>
<dbReference type="OrthoDB" id="2942533at2759"/>
<dbReference type="PROSITE" id="PS50005">
    <property type="entry name" value="TPR"/>
    <property type="match status" value="2"/>
</dbReference>
<dbReference type="PANTHER" id="PTHR45984">
    <property type="entry name" value="RNA (RNA) POLYMERASE II ASSOCIATED PROTEIN HOMOLOG"/>
    <property type="match status" value="1"/>
</dbReference>
<feature type="compositionally biased region" description="Low complexity" evidence="6">
    <location>
        <begin position="804"/>
        <end position="814"/>
    </location>
</feature>
<dbReference type="Pfam" id="PF13181">
    <property type="entry name" value="TPR_8"/>
    <property type="match status" value="1"/>
</dbReference>
<feature type="repeat" description="TPR" evidence="5">
    <location>
        <begin position="270"/>
        <end position="303"/>
    </location>
</feature>
<dbReference type="InterPro" id="IPR011990">
    <property type="entry name" value="TPR-like_helical_dom_sf"/>
</dbReference>
<feature type="compositionally biased region" description="Polar residues" evidence="6">
    <location>
        <begin position="594"/>
        <end position="603"/>
    </location>
</feature>
<dbReference type="InterPro" id="IPR051982">
    <property type="entry name" value="CiliaryAsmbly_MitoImport"/>
</dbReference>
<feature type="compositionally biased region" description="Polar residues" evidence="6">
    <location>
        <begin position="827"/>
        <end position="844"/>
    </location>
</feature>
<protein>
    <recommendedName>
        <fullName evidence="7">RNA-polymerase II-associated protein 3-like C-terminal domain-containing protein</fullName>
    </recommendedName>
</protein>
<evidence type="ECO:0000256" key="3">
    <source>
        <dbReference type="ARBA" id="ARBA00022737"/>
    </source>
</evidence>
<dbReference type="InterPro" id="IPR025986">
    <property type="entry name" value="RPAP3-like_C"/>
</dbReference>
<feature type="compositionally biased region" description="Basic and acidic residues" evidence="6">
    <location>
        <begin position="120"/>
        <end position="154"/>
    </location>
</feature>
<dbReference type="Proteomes" id="UP000594262">
    <property type="component" value="Unplaced"/>
</dbReference>
<feature type="compositionally biased region" description="Basic and acidic residues" evidence="6">
    <location>
        <begin position="346"/>
        <end position="355"/>
    </location>
</feature>
<dbReference type="SUPFAM" id="SSF48452">
    <property type="entry name" value="TPR-like"/>
    <property type="match status" value="3"/>
</dbReference>
<dbReference type="Pfam" id="PF13877">
    <property type="entry name" value="RPAP3_C"/>
    <property type="match status" value="1"/>
</dbReference>
<feature type="compositionally biased region" description="Basic and acidic residues" evidence="6">
    <location>
        <begin position="639"/>
        <end position="673"/>
    </location>
</feature>
<dbReference type="AlphaFoldDB" id="A0A7M5V3K5"/>
<feature type="domain" description="RNA-polymerase II-associated protein 3-like C-terminal" evidence="7">
    <location>
        <begin position="870"/>
        <end position="960"/>
    </location>
</feature>
<evidence type="ECO:0000256" key="6">
    <source>
        <dbReference type="SAM" id="MobiDB-lite"/>
    </source>
</evidence>
<feature type="region of interest" description="Disordered" evidence="6">
    <location>
        <begin position="801"/>
        <end position="865"/>
    </location>
</feature>
<keyword evidence="4 5" id="KW-0802">TPR repeat</keyword>
<dbReference type="EnsemblMetazoa" id="CLYHEMT010738.1">
    <property type="protein sequence ID" value="CLYHEMP010738.1"/>
    <property type="gene ID" value="CLYHEMG010738"/>
</dbReference>
<feature type="region of interest" description="Disordered" evidence="6">
    <location>
        <begin position="62"/>
        <end position="185"/>
    </location>
</feature>
<evidence type="ECO:0000313" key="8">
    <source>
        <dbReference type="EnsemblMetazoa" id="CLYHEMP010738.1"/>
    </source>
</evidence>
<evidence type="ECO:0000256" key="4">
    <source>
        <dbReference type="ARBA" id="ARBA00022803"/>
    </source>
</evidence>
<comment type="subcellular location">
    <subcellularLocation>
        <location evidence="1">Cytoplasm</location>
    </subcellularLocation>
</comment>
<evidence type="ECO:0000256" key="1">
    <source>
        <dbReference type="ARBA" id="ARBA00004496"/>
    </source>
</evidence>
<evidence type="ECO:0000256" key="2">
    <source>
        <dbReference type="ARBA" id="ARBA00022490"/>
    </source>
</evidence>
<dbReference type="GO" id="GO:0005829">
    <property type="term" value="C:cytosol"/>
    <property type="evidence" value="ECO:0007669"/>
    <property type="project" value="TreeGrafter"/>
</dbReference>
<keyword evidence="9" id="KW-1185">Reference proteome</keyword>
<dbReference type="GeneID" id="136821370"/>